<evidence type="ECO:0000256" key="1">
    <source>
        <dbReference type="ARBA" id="ARBA00004496"/>
    </source>
</evidence>
<dbReference type="Proteomes" id="UP000233398">
    <property type="component" value="Unassembled WGS sequence"/>
</dbReference>
<evidence type="ECO:0000256" key="4">
    <source>
        <dbReference type="ARBA" id="ARBA00022670"/>
    </source>
</evidence>
<dbReference type="SUPFAM" id="SSF69304">
    <property type="entry name" value="Tricorn protease N-terminal domain"/>
    <property type="match status" value="1"/>
</dbReference>
<dbReference type="SUPFAM" id="SSF82171">
    <property type="entry name" value="DPP6 N-terminal domain-like"/>
    <property type="match status" value="1"/>
</dbReference>
<dbReference type="GO" id="GO:0005737">
    <property type="term" value="C:cytoplasm"/>
    <property type="evidence" value="ECO:0007669"/>
    <property type="project" value="UniProtKB-SubCell"/>
</dbReference>
<dbReference type="InterPro" id="IPR012393">
    <property type="entry name" value="Tricorn_protease"/>
</dbReference>
<feature type="active site" description="Nucleophile" evidence="8">
    <location>
        <position position="964"/>
    </location>
</feature>
<keyword evidence="5 7" id="KW-0378">Hydrolase</keyword>
<dbReference type="GO" id="GO:0006508">
    <property type="term" value="P:proteolysis"/>
    <property type="evidence" value="ECO:0007669"/>
    <property type="project" value="UniProtKB-UniRule"/>
</dbReference>
<dbReference type="Gene3D" id="3.90.226.10">
    <property type="entry name" value="2-enoyl-CoA Hydratase, Chain A, domain 1"/>
    <property type="match status" value="1"/>
</dbReference>
<organism evidence="11 12">
    <name type="scientific">Rhodohalobacter barkolensis</name>
    <dbReference type="NCBI Taxonomy" id="2053187"/>
    <lineage>
        <taxon>Bacteria</taxon>
        <taxon>Pseudomonadati</taxon>
        <taxon>Balneolota</taxon>
        <taxon>Balneolia</taxon>
        <taxon>Balneolales</taxon>
        <taxon>Balneolaceae</taxon>
        <taxon>Rhodohalobacter</taxon>
    </lineage>
</organism>
<evidence type="ECO:0000313" key="11">
    <source>
        <dbReference type="EMBL" id="PKD42475.1"/>
    </source>
</evidence>
<dbReference type="Gene3D" id="2.30.42.10">
    <property type="match status" value="1"/>
</dbReference>
<name>A0A2N0VE52_9BACT</name>
<evidence type="ECO:0000259" key="10">
    <source>
        <dbReference type="SMART" id="SM00245"/>
    </source>
</evidence>
<dbReference type="SMART" id="SM00245">
    <property type="entry name" value="TSPc"/>
    <property type="match status" value="1"/>
</dbReference>
<dbReference type="Gene3D" id="2.130.10.10">
    <property type="entry name" value="YVTN repeat-like/Quinoprotein amine dehydrogenase"/>
    <property type="match status" value="1"/>
</dbReference>
<dbReference type="CDD" id="cd07562">
    <property type="entry name" value="Peptidase_S41_TRI"/>
    <property type="match status" value="1"/>
</dbReference>
<comment type="similarity">
    <text evidence="2 7">Belongs to the peptidase S41B family.</text>
</comment>
<evidence type="ECO:0000256" key="7">
    <source>
        <dbReference type="PIRNR" id="PIRNR036421"/>
    </source>
</evidence>
<feature type="region of interest" description="Disordered" evidence="9">
    <location>
        <begin position="1067"/>
        <end position="1086"/>
    </location>
</feature>
<dbReference type="RefSeq" id="WP_101074159.1">
    <property type="nucleotide sequence ID" value="NZ_PISP01000006.1"/>
</dbReference>
<dbReference type="InterPro" id="IPR005151">
    <property type="entry name" value="Tail-specific_protease"/>
</dbReference>
<dbReference type="PIRSF" id="PIRSF036421">
    <property type="entry name" value="Tricorn_protease"/>
    <property type="match status" value="1"/>
</dbReference>
<sequence length="1086" mass="121764">MSYRYNFLASILIFLIAAPSLFSQGTQLLREPTISENSIVFVHAYDLWKVPLSGGKATRLTSNIGGERAPHFSPDGSMVAFTGQYDGNSDVYVVSADGGSPERLTWHPGDDVVTGWSPDGKILFRSSRDGHPTQTNRIWKVSPDGGTPTVLPIPRIASGDISPDGQYIAYNPITFWDPEWRNYRGGQAQPIWIVDLESYDLIQTPRTDNERHTDPAWLGDDVFYLSERDYANNIWSYNPQTGEEKQWTFHSQFDAKNIDAGFGMVVYEQGGYLHLLDPETGNSEQLEIDVAGDMSYGRTRWEEPSAGNLSNASISPTGKRAVFEYRGEIITVPKEDGTWRNLTNSSSSAERYPVWSPQGDKIAWFSDKSGEYTLMISDQFGLEEPRMIELPNPTFYFRPDWSPDGQHIAYTDTDYNLWYVNVESGDAELVDTDGYAHPNRTLNPVWSPDSQWIAYVKLLDNQFKALHVHNVETGETHQLTDGMSDTITPAWSEDGKYIWFLASTNYGLNTGWLDMSSYNMPVTRALYMIVLNDDEPSPLLPKSDDEIAESENKEDDSDESEDEIRVVIDTEGIAERTLAISIPERNYTGLLPGPGGSVFYTEAVPNEGTRLHKYDLDTQESSLFMAGFNEGAVSHDRKSLLYRSGSTWGIAETATGEKSPADGAIDISGINVKVNPNEEFTQIFRDGWRFMRDFLYVDNIHGAPWEQVYEWYAPWVEHAKHRSDLNYVLDIMSGEAAVGHSYVGGGDFPDLEEVQAGLLGADISLQNSRFRIDKIYTAESWNPDLRAPLSGPGLDVNEGDFILAVNGNPISPDENFYSYFEGTVNRQVQLLINDTPDEEGARLVTVVPIANEGGLRTRDWVETNRRMVDEMSDGQLAYVWVPNTGQGGYTYFNRYYFSQQDKLGAVIDERNNGGGSAADYMVDIMARELHGFFNSKAGDRKPFTTPGAGIWGPKVMVMNERAGSGGDLLPFLFRKMEIGPLVGTKTWGGLVGTWDTPPFIDGGYFVAPRGGFYNLDGEWDVEGEGVEPDIEVIQTPKEVIEGHDPQLERAVEEALRMLQNYENPIVPTPEDPVRWKRPDRFEMDNE</sequence>
<dbReference type="PANTHER" id="PTHR43253:SF1">
    <property type="entry name" value="TRICORN PROTEASE HOMOLOG 2-RELATED"/>
    <property type="match status" value="1"/>
</dbReference>
<dbReference type="InterPro" id="IPR015943">
    <property type="entry name" value="WD40/YVTN_repeat-like_dom_sf"/>
</dbReference>
<dbReference type="GO" id="GO:0008236">
    <property type="term" value="F:serine-type peptidase activity"/>
    <property type="evidence" value="ECO:0007669"/>
    <property type="project" value="UniProtKB-UniRule"/>
</dbReference>
<dbReference type="Gene3D" id="3.30.750.44">
    <property type="match status" value="1"/>
</dbReference>
<reference evidence="11 12" key="1">
    <citation type="submission" date="2017-11" db="EMBL/GenBank/DDBJ databases">
        <title>Rhodohalobacter 15182 sp. nov., isolated from a salt lake.</title>
        <authorList>
            <person name="Han S."/>
        </authorList>
    </citation>
    <scope>NUCLEOTIDE SEQUENCE [LARGE SCALE GENOMIC DNA]</scope>
    <source>
        <strain evidence="11 12">15182</strain>
    </source>
</reference>
<gene>
    <name evidence="11" type="ORF">CWD77_13735</name>
</gene>
<evidence type="ECO:0000256" key="8">
    <source>
        <dbReference type="PIRSR" id="PIRSR036421-1"/>
    </source>
</evidence>
<evidence type="ECO:0000256" key="2">
    <source>
        <dbReference type="ARBA" id="ARBA00008524"/>
    </source>
</evidence>
<dbReference type="EMBL" id="PISP01000006">
    <property type="protein sequence ID" value="PKD42475.1"/>
    <property type="molecule type" value="Genomic_DNA"/>
</dbReference>
<dbReference type="SUPFAM" id="SSF52096">
    <property type="entry name" value="ClpP/crotonase"/>
    <property type="match status" value="1"/>
</dbReference>
<comment type="subcellular location">
    <subcellularLocation>
        <location evidence="1 7">Cytoplasm</location>
    </subcellularLocation>
</comment>
<dbReference type="Pfam" id="PF26549">
    <property type="entry name" value="Tricorn_N"/>
    <property type="match status" value="1"/>
</dbReference>
<dbReference type="Pfam" id="PF26550">
    <property type="entry name" value="Tricorn_2nd"/>
    <property type="match status" value="1"/>
</dbReference>
<evidence type="ECO:0000256" key="9">
    <source>
        <dbReference type="SAM" id="MobiDB-lite"/>
    </source>
</evidence>
<dbReference type="InterPro" id="IPR028204">
    <property type="entry name" value="Tricorn_C1"/>
</dbReference>
<dbReference type="InterPro" id="IPR029045">
    <property type="entry name" value="ClpP/crotonase-like_dom_sf"/>
</dbReference>
<feature type="active site" description="Charge relay system" evidence="8">
    <location>
        <position position="740"/>
    </location>
</feature>
<dbReference type="Pfam" id="PF03572">
    <property type="entry name" value="Peptidase_S41"/>
    <property type="match status" value="1"/>
</dbReference>
<comment type="caution">
    <text evidence="11">The sequence shown here is derived from an EMBL/GenBank/DDBJ whole genome shotgun (WGS) entry which is preliminary data.</text>
</comment>
<dbReference type="AlphaFoldDB" id="A0A2N0VE52"/>
<keyword evidence="12" id="KW-1185">Reference proteome</keyword>
<protein>
    <recommendedName>
        <fullName evidence="7">Tricorn protease homolog</fullName>
        <ecNumber evidence="7">3.4.21.-</ecNumber>
    </recommendedName>
</protein>
<dbReference type="EC" id="3.4.21.-" evidence="7"/>
<feature type="region of interest" description="Disordered" evidence="9">
    <location>
        <begin position="538"/>
        <end position="562"/>
    </location>
</feature>
<comment type="function">
    <text evidence="7">Degrades oligopeptides.</text>
</comment>
<dbReference type="InterPro" id="IPR036034">
    <property type="entry name" value="PDZ_sf"/>
</dbReference>
<feature type="compositionally biased region" description="Basic and acidic residues" evidence="9">
    <location>
        <begin position="1071"/>
        <end position="1086"/>
    </location>
</feature>
<evidence type="ECO:0000313" key="12">
    <source>
        <dbReference type="Proteomes" id="UP000233398"/>
    </source>
</evidence>
<keyword evidence="4 7" id="KW-0645">Protease</keyword>
<evidence type="ECO:0000256" key="5">
    <source>
        <dbReference type="ARBA" id="ARBA00022801"/>
    </source>
</evidence>
<keyword evidence="6 7" id="KW-0720">Serine protease</keyword>
<dbReference type="SUPFAM" id="SSF50156">
    <property type="entry name" value="PDZ domain-like"/>
    <property type="match status" value="1"/>
</dbReference>
<proteinExistence type="inferred from homology"/>
<dbReference type="InterPro" id="IPR029414">
    <property type="entry name" value="Tricorn_PDZ"/>
</dbReference>
<evidence type="ECO:0000256" key="3">
    <source>
        <dbReference type="ARBA" id="ARBA00022490"/>
    </source>
</evidence>
<feature type="compositionally biased region" description="Acidic residues" evidence="9">
    <location>
        <begin position="546"/>
        <end position="562"/>
    </location>
</feature>
<dbReference type="PANTHER" id="PTHR43253">
    <property type="entry name" value="TRICORN PROTEASE HOMOLOG 2-RELATED"/>
    <property type="match status" value="1"/>
</dbReference>
<dbReference type="Pfam" id="PF14684">
    <property type="entry name" value="Tricorn_C1"/>
    <property type="match status" value="1"/>
</dbReference>
<dbReference type="Pfam" id="PF14685">
    <property type="entry name" value="PDZ_Tricorn"/>
    <property type="match status" value="1"/>
</dbReference>
<evidence type="ECO:0000256" key="6">
    <source>
        <dbReference type="ARBA" id="ARBA00022825"/>
    </source>
</evidence>
<dbReference type="Gene3D" id="2.120.10.60">
    <property type="entry name" value="Tricorn protease N-terminal domain"/>
    <property type="match status" value="1"/>
</dbReference>
<keyword evidence="3 7" id="KW-0963">Cytoplasm</keyword>
<feature type="domain" description="Tail specific protease" evidence="10">
    <location>
        <begin position="839"/>
        <end position="1033"/>
    </location>
</feature>
<feature type="active site" description="Charge relay system" evidence="8">
    <location>
        <position position="1022"/>
    </location>
</feature>
<accession>A0A2N0VE52</accession>
<dbReference type="OrthoDB" id="9815657at2"/>